<dbReference type="KEGG" id="lko:ABN16_01110"/>
<evidence type="ECO:0000313" key="1">
    <source>
        <dbReference type="EMBL" id="AKP63731.1"/>
    </source>
</evidence>
<organism evidence="1 2">
    <name type="scientific">Levilactobacillus koreensis</name>
    <dbReference type="NCBI Taxonomy" id="637971"/>
    <lineage>
        <taxon>Bacteria</taxon>
        <taxon>Bacillati</taxon>
        <taxon>Bacillota</taxon>
        <taxon>Bacilli</taxon>
        <taxon>Lactobacillales</taxon>
        <taxon>Lactobacillaceae</taxon>
        <taxon>Levilactobacillus</taxon>
    </lineage>
</organism>
<dbReference type="AlphaFoldDB" id="A0AAC8UTN4"/>
<protein>
    <submittedName>
        <fullName evidence="1">Prophage protein 12</fullName>
    </submittedName>
</protein>
<keyword evidence="2" id="KW-1185">Reference proteome</keyword>
<dbReference type="Proteomes" id="UP000036000">
    <property type="component" value="Chromosome"/>
</dbReference>
<reference evidence="1 2" key="1">
    <citation type="submission" date="2015-07" db="EMBL/GenBank/DDBJ databases">
        <title>Lactobacillus korensis/26-25/ whole genome sequencing.</title>
        <authorList>
            <person name="Kim M.K."/>
            <person name="Im W.-T."/>
            <person name="Srinivasan S."/>
            <person name="Lee J.-J."/>
        </authorList>
    </citation>
    <scope>NUCLEOTIDE SEQUENCE [LARGE SCALE GENOMIC DNA]</scope>
    <source>
        <strain evidence="1 2">26-25</strain>
    </source>
</reference>
<name>A0AAC8UTN4_9LACO</name>
<sequence length="141" mass="15864">MKIVYPSLVEDAYNIAAQEGTIIPGKENDVKAQIYRIMVQKGMLNEDGSPTQKAIDKGFVASFSQNEHGEYEPDTVAGLKRMYPMYEGYSDDHFIQTENGWAADSYVIRGVANQVLGDPDSTESQRQTAYAMLRQLEKYPK</sequence>
<evidence type="ECO:0000313" key="2">
    <source>
        <dbReference type="Proteomes" id="UP000036000"/>
    </source>
</evidence>
<proteinExistence type="predicted"/>
<accession>A0AAC8UTN4</accession>
<dbReference type="EMBL" id="CP012033">
    <property type="protein sequence ID" value="AKP63731.1"/>
    <property type="molecule type" value="Genomic_DNA"/>
</dbReference>
<dbReference type="RefSeq" id="WP_048732242.1">
    <property type="nucleotide sequence ID" value="NZ_CP012033.1"/>
</dbReference>
<gene>
    <name evidence="1" type="ORF">ABN16_01110</name>
</gene>